<keyword evidence="2" id="KW-1185">Reference proteome</keyword>
<sequence>MVVPAQATQERGCYEEYLRDGRGVEVFCEDGRPGNFRAVAHCRTPLSSWDEPGTIGRVRGRSSFAECGGVLGPVWVESYHVDWL</sequence>
<accession>A0A1B2HJI8</accession>
<dbReference type="KEGG" id="led:BBK82_19375"/>
<name>A0A1B2HJI8_9PSEU</name>
<reference evidence="1 2" key="1">
    <citation type="submission" date="2016-07" db="EMBL/GenBank/DDBJ databases">
        <title>Complete genome sequence of the Lentzea guizhouensis DHS C013.</title>
        <authorList>
            <person name="Cao C."/>
        </authorList>
    </citation>
    <scope>NUCLEOTIDE SEQUENCE [LARGE SCALE GENOMIC DNA]</scope>
    <source>
        <strain evidence="1 2">DHS C013</strain>
    </source>
</reference>
<proteinExistence type="predicted"/>
<evidence type="ECO:0000313" key="1">
    <source>
        <dbReference type="EMBL" id="ANZ37896.1"/>
    </source>
</evidence>
<gene>
    <name evidence="1" type="ORF">BBK82_19375</name>
</gene>
<dbReference type="AlphaFoldDB" id="A0A1B2HJI8"/>
<dbReference type="EMBL" id="CP016793">
    <property type="protein sequence ID" value="ANZ37896.1"/>
    <property type="molecule type" value="Genomic_DNA"/>
</dbReference>
<evidence type="ECO:0000313" key="2">
    <source>
        <dbReference type="Proteomes" id="UP000093053"/>
    </source>
</evidence>
<dbReference type="Proteomes" id="UP000093053">
    <property type="component" value="Chromosome"/>
</dbReference>
<organism evidence="1 2">
    <name type="scientific">Lentzea guizhouensis</name>
    <dbReference type="NCBI Taxonomy" id="1586287"/>
    <lineage>
        <taxon>Bacteria</taxon>
        <taxon>Bacillati</taxon>
        <taxon>Actinomycetota</taxon>
        <taxon>Actinomycetes</taxon>
        <taxon>Pseudonocardiales</taxon>
        <taxon>Pseudonocardiaceae</taxon>
        <taxon>Lentzea</taxon>
    </lineage>
</organism>
<protein>
    <submittedName>
        <fullName evidence="1">Uncharacterized protein</fullName>
    </submittedName>
</protein>